<dbReference type="SUPFAM" id="SSF103473">
    <property type="entry name" value="MFS general substrate transporter"/>
    <property type="match status" value="1"/>
</dbReference>
<keyword evidence="3" id="KW-0813">Transport</keyword>
<evidence type="ECO:0000256" key="1">
    <source>
        <dbReference type="ARBA" id="ARBA00004141"/>
    </source>
</evidence>
<keyword evidence="4 12" id="KW-0812">Transmembrane</keyword>
<name>A0A8V0YH67_CHICK</name>
<dbReference type="InterPro" id="IPR000109">
    <property type="entry name" value="POT_fam"/>
</dbReference>
<dbReference type="PANTHER" id="PTHR11654">
    <property type="entry name" value="OLIGOPEPTIDE TRANSPORTER-RELATED"/>
    <property type="match status" value="1"/>
</dbReference>
<dbReference type="FunFam" id="1.20.1250.20:FF:000316">
    <property type="entry name" value="Solute carrier family 15, member 5"/>
    <property type="match status" value="1"/>
</dbReference>
<keyword evidence="6" id="KW-0571">Peptide transport</keyword>
<dbReference type="OrthoDB" id="8904098at2759"/>
<evidence type="ECO:0000256" key="6">
    <source>
        <dbReference type="ARBA" id="ARBA00022856"/>
    </source>
</evidence>
<dbReference type="Proteomes" id="UP000000539">
    <property type="component" value="Chromosome 1"/>
</dbReference>
<reference evidence="13" key="3">
    <citation type="submission" date="2025-09" db="UniProtKB">
        <authorList>
            <consortium name="Ensembl"/>
        </authorList>
    </citation>
    <scope>IDENTIFICATION</scope>
    <source>
        <strain evidence="13">broiler</strain>
    </source>
</reference>
<evidence type="ECO:0000256" key="5">
    <source>
        <dbReference type="ARBA" id="ARBA00022847"/>
    </source>
</evidence>
<keyword evidence="5" id="KW-0769">Symport</keyword>
<evidence type="ECO:0000256" key="9">
    <source>
        <dbReference type="ARBA" id="ARBA00023136"/>
    </source>
</evidence>
<dbReference type="AlphaFoldDB" id="A0A8V0YH67"/>
<evidence type="ECO:0000256" key="4">
    <source>
        <dbReference type="ARBA" id="ARBA00022692"/>
    </source>
</evidence>
<evidence type="ECO:0000256" key="7">
    <source>
        <dbReference type="ARBA" id="ARBA00022927"/>
    </source>
</evidence>
<feature type="transmembrane region" description="Helical" evidence="12">
    <location>
        <begin position="156"/>
        <end position="176"/>
    </location>
</feature>
<dbReference type="Gene3D" id="1.20.1250.20">
    <property type="entry name" value="MFS general substrate transporter like domains"/>
    <property type="match status" value="1"/>
</dbReference>
<dbReference type="GO" id="GO:0016020">
    <property type="term" value="C:membrane"/>
    <property type="evidence" value="ECO:0000318"/>
    <property type="project" value="GO_Central"/>
</dbReference>
<feature type="transmembrane region" description="Helical" evidence="12">
    <location>
        <begin position="347"/>
        <end position="366"/>
    </location>
</feature>
<feature type="transmembrane region" description="Helical" evidence="12">
    <location>
        <begin position="57"/>
        <end position="76"/>
    </location>
</feature>
<gene>
    <name evidence="13" type="primary">SLC15A5</name>
</gene>
<keyword evidence="7" id="KW-0653">Protein transport</keyword>
<comment type="similarity">
    <text evidence="2">Belongs to the major facilitator superfamily. Proton-dependent oligopeptide transporter (POT/PTR) (TC 2.A.17) family.</text>
</comment>
<dbReference type="GO" id="GO:0022857">
    <property type="term" value="F:transmembrane transporter activity"/>
    <property type="evidence" value="ECO:0000318"/>
    <property type="project" value="GO_Central"/>
</dbReference>
<dbReference type="GO" id="GO:0015833">
    <property type="term" value="P:peptide transport"/>
    <property type="evidence" value="ECO:0007669"/>
    <property type="project" value="UniProtKB-KW"/>
</dbReference>
<evidence type="ECO:0000256" key="10">
    <source>
        <dbReference type="ARBA" id="ARBA00058436"/>
    </source>
</evidence>
<feature type="transmembrane region" description="Helical" evidence="12">
    <location>
        <begin position="513"/>
        <end position="532"/>
    </location>
</feature>
<evidence type="ECO:0000313" key="14">
    <source>
        <dbReference type="Proteomes" id="UP000000539"/>
    </source>
</evidence>
<dbReference type="GO" id="GO:0015031">
    <property type="term" value="P:protein transport"/>
    <property type="evidence" value="ECO:0007669"/>
    <property type="project" value="UniProtKB-KW"/>
</dbReference>
<evidence type="ECO:0000256" key="12">
    <source>
        <dbReference type="SAM" id="Phobius"/>
    </source>
</evidence>
<sequence length="603" mass="67469">MPGADSGDVQEKQLTADTEKEKNLLPGRRNHAEKLTLPEKKVQEAICVLLVELCERFTFFGIVCNMILFCTVRLGYRNYQAAIVNMCFVGTSMLTPVLAGWLAECLVGRIKLVCVCMFLHFLGTALLPIVAFPFEDIYIDKRHILLHTLTKKEQKMVFYFALLTASLGIGGIRAIVCPLSAYNLENCGPKELLSFFNWFYWLINLNSAVVFVSISYIQQSVARNLGFLLPFVSVLMAMITIHMVRGKMIYKPKTDSSLLTTFGVIGSALKTCCVRYRYFSGDVSSWLDHAKEYHGGQYSETQVESTKSLARLFPFFAFQILYRTCIMQIPSGYYLQTMNSNLNFSGFVLPIAAMNVISIVPLLILVPILECINSYLFSSKGSGHPPTMYIVAGQLCAALSVMVAGFSEIHRKHFPQVEQTLSEEVLLVSSMPCFHLAPQYILLGVAEALVTPSCSLLSFWLVPERIRGISMHFLTLFNGAGCFMGAFFVQTAHTGTQGNWFPHLLHEGKLERFFFFLASLMMVNALGFWTVAHRIGSDLQSYGTVNKDELMLTPQLATPSCELKPLVRPDLKIGHVGADFLVDFLFCFPFLCPVFIPPVPSNL</sequence>
<accession>A0A8V0YH67</accession>
<feature type="transmembrane region" description="Helical" evidence="12">
    <location>
        <begin position="440"/>
        <end position="461"/>
    </location>
</feature>
<reference evidence="13" key="2">
    <citation type="submission" date="2025-08" db="UniProtKB">
        <authorList>
            <consortium name="Ensembl"/>
        </authorList>
    </citation>
    <scope>IDENTIFICATION</scope>
    <source>
        <strain evidence="13">broiler</strain>
    </source>
</reference>
<keyword evidence="8 12" id="KW-1133">Transmembrane helix</keyword>
<dbReference type="InterPro" id="IPR036259">
    <property type="entry name" value="MFS_trans_sf"/>
</dbReference>
<evidence type="ECO:0000256" key="2">
    <source>
        <dbReference type="ARBA" id="ARBA00005982"/>
    </source>
</evidence>
<evidence type="ECO:0000256" key="8">
    <source>
        <dbReference type="ARBA" id="ARBA00022989"/>
    </source>
</evidence>
<protein>
    <recommendedName>
        <fullName evidence="11">Solute carrier family 15 member 5</fullName>
    </recommendedName>
</protein>
<feature type="transmembrane region" description="Helical" evidence="12">
    <location>
        <begin position="198"/>
        <end position="217"/>
    </location>
</feature>
<dbReference type="Pfam" id="PF00854">
    <property type="entry name" value="PTR2"/>
    <property type="match status" value="1"/>
</dbReference>
<dbReference type="GO" id="GO:0015293">
    <property type="term" value="F:symporter activity"/>
    <property type="evidence" value="ECO:0007669"/>
    <property type="project" value="UniProtKB-KW"/>
</dbReference>
<proteinExistence type="inferred from homology"/>
<dbReference type="GO" id="GO:0055085">
    <property type="term" value="P:transmembrane transport"/>
    <property type="evidence" value="ECO:0000318"/>
    <property type="project" value="GO_Central"/>
</dbReference>
<feature type="transmembrane region" description="Helical" evidence="12">
    <location>
        <begin position="473"/>
        <end position="493"/>
    </location>
</feature>
<feature type="transmembrane region" description="Helical" evidence="12">
    <location>
        <begin position="387"/>
        <end position="406"/>
    </location>
</feature>
<dbReference type="GeneTree" id="ENSGT00940000158916"/>
<dbReference type="CDD" id="cd17349">
    <property type="entry name" value="MFS_SLC15A5"/>
    <property type="match status" value="1"/>
</dbReference>
<comment type="subcellular location">
    <subcellularLocation>
        <location evidence="1">Membrane</location>
        <topology evidence="1">Multi-pass membrane protein</topology>
    </subcellularLocation>
</comment>
<feature type="transmembrane region" description="Helical" evidence="12">
    <location>
        <begin position="83"/>
        <end position="103"/>
    </location>
</feature>
<dbReference type="Ensembl" id="ENSGALT00010031243.1">
    <property type="protein sequence ID" value="ENSGALP00010018208.1"/>
    <property type="gene ID" value="ENSGALG00010013023.1"/>
</dbReference>
<dbReference type="GlyGen" id="A0A8V0YH67">
    <property type="glycosylation" value="1 site"/>
</dbReference>
<evidence type="ECO:0000256" key="3">
    <source>
        <dbReference type="ARBA" id="ARBA00022448"/>
    </source>
</evidence>
<feature type="transmembrane region" description="Helical" evidence="12">
    <location>
        <begin position="109"/>
        <end position="135"/>
    </location>
</feature>
<feature type="transmembrane region" description="Helical" evidence="12">
    <location>
        <begin position="224"/>
        <end position="244"/>
    </location>
</feature>
<comment type="function">
    <text evidence="10">Proton oligopeptide cotransporter.</text>
</comment>
<organism evidence="13 14">
    <name type="scientific">Gallus gallus</name>
    <name type="common">Chicken</name>
    <dbReference type="NCBI Taxonomy" id="9031"/>
    <lineage>
        <taxon>Eukaryota</taxon>
        <taxon>Metazoa</taxon>
        <taxon>Chordata</taxon>
        <taxon>Craniata</taxon>
        <taxon>Vertebrata</taxon>
        <taxon>Euteleostomi</taxon>
        <taxon>Archelosauria</taxon>
        <taxon>Archosauria</taxon>
        <taxon>Dinosauria</taxon>
        <taxon>Saurischia</taxon>
        <taxon>Theropoda</taxon>
        <taxon>Coelurosauria</taxon>
        <taxon>Aves</taxon>
        <taxon>Neognathae</taxon>
        <taxon>Galloanserae</taxon>
        <taxon>Galliformes</taxon>
        <taxon>Phasianidae</taxon>
        <taxon>Phasianinae</taxon>
        <taxon>Gallus</taxon>
    </lineage>
</organism>
<evidence type="ECO:0000313" key="13">
    <source>
        <dbReference type="Ensembl" id="ENSGALP00010018208.1"/>
    </source>
</evidence>
<keyword evidence="9 12" id="KW-0472">Membrane</keyword>
<evidence type="ECO:0000256" key="11">
    <source>
        <dbReference type="ARBA" id="ARBA00070839"/>
    </source>
</evidence>
<keyword evidence="14" id="KW-1185">Reference proteome</keyword>
<reference evidence="13" key="1">
    <citation type="submission" date="2020-11" db="EMBL/GenBank/DDBJ databases">
        <title>Gallus gallus (Chicken) genome, bGalGal1, GRCg7b, maternal haplotype autosomes + Z &amp; W.</title>
        <authorList>
            <person name="Warren W."/>
            <person name="Formenti G."/>
            <person name="Fedrigo O."/>
            <person name="Haase B."/>
            <person name="Mountcastle J."/>
            <person name="Balacco J."/>
            <person name="Tracey A."/>
            <person name="Schneider V."/>
            <person name="Okimoto R."/>
            <person name="Cheng H."/>
            <person name="Hawken R."/>
            <person name="Howe K."/>
            <person name="Jarvis E.D."/>
        </authorList>
    </citation>
    <scope>NUCLEOTIDE SEQUENCE [LARGE SCALE GENOMIC DNA]</scope>
    <source>
        <strain evidence="13">Broiler</strain>
    </source>
</reference>